<dbReference type="InterPro" id="IPR015943">
    <property type="entry name" value="WD40/YVTN_repeat-like_dom_sf"/>
</dbReference>
<feature type="region of interest" description="Disordered" evidence="7">
    <location>
        <begin position="580"/>
        <end position="617"/>
    </location>
</feature>
<dbReference type="RefSeq" id="XP_024871574.1">
    <property type="nucleotide sequence ID" value="XM_025015806.1"/>
</dbReference>
<keyword evidence="3" id="KW-0677">Repeat</keyword>
<evidence type="ECO:0000256" key="2">
    <source>
        <dbReference type="ARBA" id="ARBA00022574"/>
    </source>
</evidence>
<feature type="region of interest" description="Disordered" evidence="7">
    <location>
        <begin position="632"/>
        <end position="651"/>
    </location>
</feature>
<reference evidence="9" key="1">
    <citation type="submission" date="2025-08" db="UniProtKB">
        <authorList>
            <consortium name="RefSeq"/>
        </authorList>
    </citation>
    <scope>IDENTIFICATION</scope>
    <source>
        <tissue evidence="9">Whole body</tissue>
    </source>
</reference>
<evidence type="ECO:0000256" key="7">
    <source>
        <dbReference type="SAM" id="MobiDB-lite"/>
    </source>
</evidence>
<dbReference type="PROSITE" id="PS50294">
    <property type="entry name" value="WD_REPEATS_REGION"/>
    <property type="match status" value="2"/>
</dbReference>
<keyword evidence="4" id="KW-0833">Ubl conjugation pathway</keyword>
<feature type="repeat" description="WD" evidence="6">
    <location>
        <begin position="206"/>
        <end position="247"/>
    </location>
</feature>
<dbReference type="PANTHER" id="PTHR22852">
    <property type="entry name" value="LETHAL 2 DENTICLELESS PROTEIN RETINOIC ACID-REGULATED NUCLEAR MATRIX-ASSOCIATED PROTEIN"/>
    <property type="match status" value="1"/>
</dbReference>
<dbReference type="GeneID" id="112454401"/>
<evidence type="ECO:0000313" key="8">
    <source>
        <dbReference type="Proteomes" id="UP000504618"/>
    </source>
</evidence>
<comment type="similarity">
    <text evidence="5">Belongs to the WD repeat cdt2 family.</text>
</comment>
<dbReference type="GO" id="GO:0043161">
    <property type="term" value="P:proteasome-mediated ubiquitin-dependent protein catabolic process"/>
    <property type="evidence" value="ECO:0007669"/>
    <property type="project" value="TreeGrafter"/>
</dbReference>
<dbReference type="GO" id="GO:0007095">
    <property type="term" value="P:mitotic G2 DNA damage checkpoint signaling"/>
    <property type="evidence" value="ECO:0007669"/>
    <property type="project" value="TreeGrafter"/>
</dbReference>
<dbReference type="PANTHER" id="PTHR22852:SF0">
    <property type="entry name" value="DENTICLELESS PROTEIN HOMOLOG"/>
    <property type="match status" value="1"/>
</dbReference>
<feature type="repeat" description="WD" evidence="6">
    <location>
        <begin position="349"/>
        <end position="383"/>
    </location>
</feature>
<feature type="compositionally biased region" description="Low complexity" evidence="7">
    <location>
        <begin position="585"/>
        <end position="598"/>
    </location>
</feature>
<comment type="pathway">
    <text evidence="1">Protein modification; protein ubiquitination.</text>
</comment>
<feature type="compositionally biased region" description="Polar residues" evidence="7">
    <location>
        <begin position="639"/>
        <end position="651"/>
    </location>
</feature>
<feature type="compositionally biased region" description="Polar residues" evidence="7">
    <location>
        <begin position="508"/>
        <end position="535"/>
    </location>
</feature>
<keyword evidence="2 6" id="KW-0853">WD repeat</keyword>
<evidence type="ECO:0000256" key="6">
    <source>
        <dbReference type="PROSITE-ProRule" id="PRU00221"/>
    </source>
</evidence>
<feature type="repeat" description="WD" evidence="6">
    <location>
        <begin position="95"/>
        <end position="136"/>
    </location>
</feature>
<evidence type="ECO:0000313" key="9">
    <source>
        <dbReference type="RefSeq" id="XP_024871574.1"/>
    </source>
</evidence>
<feature type="repeat" description="WD" evidence="6">
    <location>
        <begin position="139"/>
        <end position="181"/>
    </location>
</feature>
<dbReference type="Gene3D" id="2.130.10.10">
    <property type="entry name" value="YVTN repeat-like/Quinoprotein amine dehydrogenase"/>
    <property type="match status" value="2"/>
</dbReference>
<organism evidence="8 9">
    <name type="scientific">Temnothorax curvispinosus</name>
    <dbReference type="NCBI Taxonomy" id="300111"/>
    <lineage>
        <taxon>Eukaryota</taxon>
        <taxon>Metazoa</taxon>
        <taxon>Ecdysozoa</taxon>
        <taxon>Arthropoda</taxon>
        <taxon>Hexapoda</taxon>
        <taxon>Insecta</taxon>
        <taxon>Pterygota</taxon>
        <taxon>Neoptera</taxon>
        <taxon>Endopterygota</taxon>
        <taxon>Hymenoptera</taxon>
        <taxon>Apocrita</taxon>
        <taxon>Aculeata</taxon>
        <taxon>Formicoidea</taxon>
        <taxon>Formicidae</taxon>
        <taxon>Myrmicinae</taxon>
        <taxon>Temnothorax</taxon>
    </lineage>
</organism>
<dbReference type="InterPro" id="IPR019775">
    <property type="entry name" value="WD40_repeat_CS"/>
</dbReference>
<dbReference type="PROSITE" id="PS50082">
    <property type="entry name" value="WD_REPEATS_2"/>
    <property type="match status" value="4"/>
</dbReference>
<evidence type="ECO:0000256" key="4">
    <source>
        <dbReference type="ARBA" id="ARBA00022786"/>
    </source>
</evidence>
<dbReference type="InterPro" id="IPR036322">
    <property type="entry name" value="WD40_repeat_dom_sf"/>
</dbReference>
<evidence type="ECO:0000256" key="3">
    <source>
        <dbReference type="ARBA" id="ARBA00022737"/>
    </source>
</evidence>
<dbReference type="InterPro" id="IPR020472">
    <property type="entry name" value="WD40_PAC1"/>
</dbReference>
<gene>
    <name evidence="9" type="primary">LOC112454401</name>
</gene>
<dbReference type="SMART" id="SM00320">
    <property type="entry name" value="WD40"/>
    <property type="match status" value="6"/>
</dbReference>
<dbReference type="PRINTS" id="PR00320">
    <property type="entry name" value="GPROTEINBRPT"/>
</dbReference>
<dbReference type="PROSITE" id="PS00678">
    <property type="entry name" value="WD_REPEATS_1"/>
    <property type="match status" value="1"/>
</dbReference>
<sequence>MNVTNTIDRRERGFGMVCDYDIALYRLKCYYNDVYRGITPNTNAVDYNPEPPVFACRFCTTPGYEEILALANEDGKVAFQDTRIKDKYNLPLEGTQAHCNAIFDIAWMPGEMKLVTASGDHSARLWDVTRPEIKQINYFHAHTRSVKTAVFRDDDKAVFATGARDGFIMIWDIRANHSDQPKPDNCIANAHSIGGTGNTRRKSHTQISRAQSITGLVFQDDFTLISCAAGDGLLKVWDLRKNYTVHKKEPIAKHLMNYSGNSTRNGFSSLLICPNRITLYASCMDNIIYAYNVSSYNHKPVAEYYGHQNRTYYVKTCLSSDGRYLASGSSDELAYIWNTNRPGTPLVKLSGHTDEVTCIAWCSVGETKVVTCSDDACHKIWRVGLEDEEDNKEVIIRGQAEVVERYCLEKIKIETTPSSRYSNTRQETTPSSDEHKAPVLTPVTTPESSKEDYNENKHNSVKRSYLQMMIGSRSEEKFKCILSPIYENHETVAKRPHMDNRGMRRLFGSSNETPTTTRDYNSDEPSTSQSTSRNEQVFLSPTINLPNFVVDGTAPHLLEISPQKYKENVDWLTKYRKEKYEQKKTASTSSSPKTQSTPGRRSNRSRSTEPQKVTKTIKSSILNFFNKEVIIKENEKDLPSNNNTLPPTSTS</sequence>
<dbReference type="InterPro" id="IPR001680">
    <property type="entry name" value="WD40_rpt"/>
</dbReference>
<dbReference type="Proteomes" id="UP000504618">
    <property type="component" value="Unplaced"/>
</dbReference>
<feature type="region of interest" description="Disordered" evidence="7">
    <location>
        <begin position="418"/>
        <end position="459"/>
    </location>
</feature>
<evidence type="ECO:0000256" key="1">
    <source>
        <dbReference type="ARBA" id="ARBA00004906"/>
    </source>
</evidence>
<keyword evidence="8" id="KW-1185">Reference proteome</keyword>
<proteinExistence type="inferred from homology"/>
<dbReference type="AlphaFoldDB" id="A0A6J1PPD4"/>
<name>A0A6J1PPD4_9HYME</name>
<evidence type="ECO:0000256" key="5">
    <source>
        <dbReference type="ARBA" id="ARBA00038344"/>
    </source>
</evidence>
<feature type="compositionally biased region" description="Polar residues" evidence="7">
    <location>
        <begin position="418"/>
        <end position="431"/>
    </location>
</feature>
<dbReference type="GO" id="GO:0005634">
    <property type="term" value="C:nucleus"/>
    <property type="evidence" value="ECO:0007669"/>
    <property type="project" value="TreeGrafter"/>
</dbReference>
<dbReference type="GO" id="GO:0030674">
    <property type="term" value="F:protein-macromolecule adaptor activity"/>
    <property type="evidence" value="ECO:0007669"/>
    <property type="project" value="TreeGrafter"/>
</dbReference>
<dbReference type="OrthoDB" id="2096344at2759"/>
<feature type="compositionally biased region" description="Basic and acidic residues" evidence="7">
    <location>
        <begin position="448"/>
        <end position="458"/>
    </location>
</feature>
<accession>A0A6J1PPD4</accession>
<dbReference type="SUPFAM" id="SSF50978">
    <property type="entry name" value="WD40 repeat-like"/>
    <property type="match status" value="1"/>
</dbReference>
<feature type="region of interest" description="Disordered" evidence="7">
    <location>
        <begin position="497"/>
        <end position="535"/>
    </location>
</feature>
<dbReference type="InterPro" id="IPR051865">
    <property type="entry name" value="WD-repeat_CDT2_adapter"/>
</dbReference>
<protein>
    <submittedName>
        <fullName evidence="9">Protein lethal(2)denticleless</fullName>
    </submittedName>
</protein>
<dbReference type="Pfam" id="PF00400">
    <property type="entry name" value="WD40"/>
    <property type="match status" value="5"/>
</dbReference>
<feature type="compositionally biased region" description="Polar residues" evidence="7">
    <location>
        <begin position="608"/>
        <end position="617"/>
    </location>
</feature>